<dbReference type="SUPFAM" id="SSF56524">
    <property type="entry name" value="Oxidoreductase molybdopterin-binding domain"/>
    <property type="match status" value="1"/>
</dbReference>
<dbReference type="Proteomes" id="UP000036959">
    <property type="component" value="Unassembled WGS sequence"/>
</dbReference>
<name>A0A0L0M6X5_9BURK</name>
<dbReference type="PATRIC" id="fig|242163.4.peg.3147"/>
<evidence type="ECO:0000313" key="2">
    <source>
        <dbReference type="EMBL" id="KND57704.1"/>
    </source>
</evidence>
<gene>
    <name evidence="2" type="ORF">BVER_03552c</name>
</gene>
<evidence type="ECO:0000313" key="3">
    <source>
        <dbReference type="Proteomes" id="UP000036959"/>
    </source>
</evidence>
<dbReference type="Pfam" id="PF00174">
    <property type="entry name" value="Oxidored_molyb"/>
    <property type="match status" value="1"/>
</dbReference>
<dbReference type="AlphaFoldDB" id="A0A0L0M6X5"/>
<feature type="domain" description="Oxidoreductase molybdopterin-binding" evidence="1">
    <location>
        <begin position="26"/>
        <end position="176"/>
    </location>
</feature>
<keyword evidence="3" id="KW-1185">Reference proteome</keyword>
<proteinExistence type="predicted"/>
<accession>A0A0L0M6X5</accession>
<protein>
    <submittedName>
        <fullName evidence="2">Sulfite oxidase</fullName>
    </submittedName>
</protein>
<evidence type="ECO:0000259" key="1">
    <source>
        <dbReference type="Pfam" id="PF00174"/>
    </source>
</evidence>
<reference evidence="3" key="1">
    <citation type="submission" date="2015-06" db="EMBL/GenBank/DDBJ databases">
        <title>Comparative genomics of Burkholderia leaf nodule symbionts.</title>
        <authorList>
            <person name="Carlier A."/>
            <person name="Eberl L."/>
            <person name="Pinto-Carbo M."/>
        </authorList>
    </citation>
    <scope>NUCLEOTIDE SEQUENCE [LARGE SCALE GENOMIC DNA]</scope>
    <source>
        <strain evidence="3">UZHbot4</strain>
    </source>
</reference>
<dbReference type="Gene3D" id="3.90.420.10">
    <property type="entry name" value="Oxidoreductase, molybdopterin-binding domain"/>
    <property type="match status" value="1"/>
</dbReference>
<dbReference type="InterPro" id="IPR036374">
    <property type="entry name" value="OxRdtase_Mopterin-bd_sf"/>
</dbReference>
<comment type="caution">
    <text evidence="2">The sequence shown here is derived from an EMBL/GenBank/DDBJ whole genome shotgun (WGS) entry which is preliminary data.</text>
</comment>
<dbReference type="InterPro" id="IPR000572">
    <property type="entry name" value="OxRdtase_Mopterin-bd_dom"/>
</dbReference>
<dbReference type="EMBL" id="LFJJ01000223">
    <property type="protein sequence ID" value="KND57704.1"/>
    <property type="molecule type" value="Genomic_DNA"/>
</dbReference>
<organism evidence="2 3">
    <name type="scientific">Candidatus Burkholderia verschuerenii</name>
    <dbReference type="NCBI Taxonomy" id="242163"/>
    <lineage>
        <taxon>Bacteria</taxon>
        <taxon>Pseudomonadati</taxon>
        <taxon>Pseudomonadota</taxon>
        <taxon>Betaproteobacteria</taxon>
        <taxon>Burkholderiales</taxon>
        <taxon>Burkholderiaceae</taxon>
        <taxon>Burkholderia</taxon>
    </lineage>
</organism>
<dbReference type="PANTHER" id="PTHR43032">
    <property type="entry name" value="PROTEIN-METHIONINE-SULFOXIDE REDUCTASE"/>
    <property type="match status" value="1"/>
</dbReference>
<sequence length="217" mass="24754">MMVVTLNNKTPYFEKKPSSLRYFQEGPAPIDVDSWRLTICGEVSREIALSYDDLLSLPTTSAHRRNVCVCLWSIKRYWEGVLLRDVLALAGVEVEDPALYIRQLSHGTEKGVYDSTVHLKSAIEHDALLALRVDGEQLPLENGFPLRFIDFGLYLYKCVKALGRIEVTRENKIGFWEDYAGYSLDGTIQPKRYYAVDLQKKFYFDGVGEVLDSDLTT</sequence>
<dbReference type="CDD" id="cd00321">
    <property type="entry name" value="SO_family_Moco"/>
    <property type="match status" value="1"/>
</dbReference>